<dbReference type="Pfam" id="PF00038">
    <property type="entry name" value="Filament"/>
    <property type="match status" value="1"/>
</dbReference>
<dbReference type="STRING" id="161767.ENSAPEP00000003735"/>
<dbReference type="GO" id="GO:0030844">
    <property type="term" value="P:positive regulation of intermediate filament depolymerization"/>
    <property type="evidence" value="ECO:0007669"/>
    <property type="project" value="TreeGrafter"/>
</dbReference>
<keyword evidence="2 3" id="KW-0175">Coiled coil</keyword>
<reference evidence="5" key="2">
    <citation type="submission" date="2025-08" db="UniProtKB">
        <authorList>
            <consortium name="Ensembl"/>
        </authorList>
    </citation>
    <scope>IDENTIFICATION</scope>
</reference>
<protein>
    <recommendedName>
        <fullName evidence="4">IF rod domain-containing protein</fullName>
    </recommendedName>
</protein>
<dbReference type="GO" id="GO:0005882">
    <property type="term" value="C:intermediate filament"/>
    <property type="evidence" value="ECO:0007669"/>
    <property type="project" value="UniProtKB-KW"/>
</dbReference>
<keyword evidence="6" id="KW-1185">Reference proteome</keyword>
<dbReference type="SMART" id="SM01391">
    <property type="entry name" value="Filament"/>
    <property type="match status" value="1"/>
</dbReference>
<reference evidence="5" key="3">
    <citation type="submission" date="2025-09" db="UniProtKB">
        <authorList>
            <consortium name="Ensembl"/>
        </authorList>
    </citation>
    <scope>IDENTIFICATION</scope>
</reference>
<evidence type="ECO:0000259" key="4">
    <source>
        <dbReference type="PROSITE" id="PS51842"/>
    </source>
</evidence>
<proteinExistence type="predicted"/>
<evidence type="ECO:0000256" key="2">
    <source>
        <dbReference type="ARBA" id="ARBA00023054"/>
    </source>
</evidence>
<dbReference type="PANTHER" id="PTHR47051">
    <property type="entry name" value="NESTIN"/>
    <property type="match status" value="1"/>
</dbReference>
<evidence type="ECO:0000256" key="3">
    <source>
        <dbReference type="SAM" id="Coils"/>
    </source>
</evidence>
<dbReference type="GO" id="GO:0019215">
    <property type="term" value="F:intermediate filament binding"/>
    <property type="evidence" value="ECO:0007669"/>
    <property type="project" value="InterPro"/>
</dbReference>
<feature type="coiled-coil region" evidence="3">
    <location>
        <begin position="203"/>
        <end position="306"/>
    </location>
</feature>
<dbReference type="Gene3D" id="1.20.5.170">
    <property type="match status" value="1"/>
</dbReference>
<dbReference type="PROSITE" id="PS51842">
    <property type="entry name" value="IF_ROD_2"/>
    <property type="match status" value="1"/>
</dbReference>
<feature type="domain" description="IF rod" evidence="4">
    <location>
        <begin position="22"/>
        <end position="344"/>
    </location>
</feature>
<evidence type="ECO:0000256" key="1">
    <source>
        <dbReference type="ARBA" id="ARBA00022754"/>
    </source>
</evidence>
<dbReference type="PANTHER" id="PTHR47051:SF1">
    <property type="entry name" value="NESTIN"/>
    <property type="match status" value="1"/>
</dbReference>
<keyword evidence="1" id="KW-0403">Intermediate filament</keyword>
<sequence length="344" mass="40164">HLEKLKRLFMHKIFHSNHLGQEKHQMLNLNRRLESYLSRVKLLEEENAVLAKEIQAMRQNSHGASAHRKGLEEKLRQTRLEVEAAWRDRVLTEMEIGKLAEELQALDLLRQREAQAHMKAKTKLAQSRKELEEEQRAQIWLREKVGQLEQEMRLLIQTHQEDVAHLEATLSCSRATISHTAVQRCNQTPSLFQLGHEYTQRASRAWQEAAEAYQGQLARLEESLNQARSRLTKVDQEKRESQLKLQALEKEMASAQDVRLHLEKTAAQQRDAYSQEIQQLQVNEHLDGLEAEKEEVGQQIDHLLVENRGLLQLKMSLGLEVATYRYRSFTSNKCDFSKAHFIRF</sequence>
<dbReference type="Ensembl" id="ENSAPET00000003823.1">
    <property type="protein sequence ID" value="ENSAPEP00000003735.1"/>
    <property type="gene ID" value="ENSAPEG00000002691.1"/>
</dbReference>
<dbReference type="GeneTree" id="ENSGT00940000169377"/>
<dbReference type="InterPro" id="IPR031211">
    <property type="entry name" value="Nestin"/>
</dbReference>
<dbReference type="Proteomes" id="UP000265080">
    <property type="component" value="Chromosome 7"/>
</dbReference>
<dbReference type="SUPFAM" id="SSF64593">
    <property type="entry name" value="Intermediate filament protein, coiled coil region"/>
    <property type="match status" value="2"/>
</dbReference>
<evidence type="ECO:0000313" key="5">
    <source>
        <dbReference type="Ensembl" id="ENSAPEP00000003735.1"/>
    </source>
</evidence>
<feature type="coiled-coil region" evidence="3">
    <location>
        <begin position="26"/>
        <end position="60"/>
    </location>
</feature>
<dbReference type="InterPro" id="IPR039008">
    <property type="entry name" value="IF_rod_dom"/>
</dbReference>
<dbReference type="GO" id="GO:0031730">
    <property type="term" value="F:CCR5 chemokine receptor binding"/>
    <property type="evidence" value="ECO:0007669"/>
    <property type="project" value="TreeGrafter"/>
</dbReference>
<evidence type="ECO:0000313" key="6">
    <source>
        <dbReference type="Proteomes" id="UP000265080"/>
    </source>
</evidence>
<organism evidence="5 6">
    <name type="scientific">Amphiprion percula</name>
    <name type="common">Orange clownfish</name>
    <name type="synonym">Lutjanus percula</name>
    <dbReference type="NCBI Taxonomy" id="161767"/>
    <lineage>
        <taxon>Eukaryota</taxon>
        <taxon>Metazoa</taxon>
        <taxon>Chordata</taxon>
        <taxon>Craniata</taxon>
        <taxon>Vertebrata</taxon>
        <taxon>Euteleostomi</taxon>
        <taxon>Actinopterygii</taxon>
        <taxon>Neopterygii</taxon>
        <taxon>Teleostei</taxon>
        <taxon>Neoteleostei</taxon>
        <taxon>Acanthomorphata</taxon>
        <taxon>Ovalentaria</taxon>
        <taxon>Pomacentridae</taxon>
        <taxon>Amphiprion</taxon>
    </lineage>
</organism>
<dbReference type="OMA" id="HITMENR"/>
<dbReference type="AlphaFoldDB" id="A0A3P8RVP5"/>
<reference evidence="5 6" key="1">
    <citation type="submission" date="2018-03" db="EMBL/GenBank/DDBJ databases">
        <title>Finding Nemo's genes: A chromosome-scale reference assembly of the genome of the orange clownfish Amphiprion percula.</title>
        <authorList>
            <person name="Lehmann R."/>
        </authorList>
    </citation>
    <scope>NUCLEOTIDE SEQUENCE</scope>
</reference>
<accession>A0A3P8RVP5</accession>
<name>A0A3P8RVP5_AMPPE</name>